<reference evidence="8 9" key="1">
    <citation type="journal article" date="2016" name="Sci. Rep.">
        <title>Metabolic traits of an uncultured archaeal lineage -MSBL1- from brine pools of the Red Sea.</title>
        <authorList>
            <person name="Mwirichia R."/>
            <person name="Alam I."/>
            <person name="Rashid M."/>
            <person name="Vinu M."/>
            <person name="Ba-Alawi W."/>
            <person name="Anthony Kamau A."/>
            <person name="Kamanda Ngugi D."/>
            <person name="Goker M."/>
            <person name="Klenk H.P."/>
            <person name="Bajic V."/>
            <person name="Stingl U."/>
        </authorList>
    </citation>
    <scope>NUCLEOTIDE SEQUENCE [LARGE SCALE GENOMIC DNA]</scope>
    <source>
        <strain evidence="8">SCGC-AAA382C18</strain>
    </source>
</reference>
<evidence type="ECO:0000256" key="4">
    <source>
        <dbReference type="ARBA" id="ARBA00022723"/>
    </source>
</evidence>
<proteinExistence type="predicted"/>
<dbReference type="Gene3D" id="3.20.20.210">
    <property type="match status" value="1"/>
</dbReference>
<dbReference type="InterPro" id="IPR038071">
    <property type="entry name" value="UROD/MetE-like_sf"/>
</dbReference>
<keyword evidence="3" id="KW-0808">Transferase</keyword>
<dbReference type="EMBL" id="LHYF01000065">
    <property type="protein sequence ID" value="KXB05868.1"/>
    <property type="molecule type" value="Genomic_DNA"/>
</dbReference>
<name>A0A133VHF4_9EURY</name>
<dbReference type="Proteomes" id="UP000070404">
    <property type="component" value="Unassembled WGS sequence"/>
</dbReference>
<dbReference type="SUPFAM" id="SSF51726">
    <property type="entry name" value="UROD/MetE-like"/>
    <property type="match status" value="1"/>
</dbReference>
<comment type="caution">
    <text evidence="8">The sequence shown here is derived from an EMBL/GenBank/DDBJ whole genome shotgun (WGS) entry which is preliminary data.</text>
</comment>
<keyword evidence="4" id="KW-0479">Metal-binding</keyword>
<dbReference type="GO" id="GO:0004853">
    <property type="term" value="F:uroporphyrinogen decarboxylase activity"/>
    <property type="evidence" value="ECO:0007669"/>
    <property type="project" value="InterPro"/>
</dbReference>
<protein>
    <recommendedName>
        <fullName evidence="7">Uroporphyrinogen decarboxylase (URO-D) domain-containing protein</fullName>
    </recommendedName>
</protein>
<dbReference type="GO" id="GO:0046872">
    <property type="term" value="F:metal ion binding"/>
    <property type="evidence" value="ECO:0007669"/>
    <property type="project" value="UniProtKB-KW"/>
</dbReference>
<evidence type="ECO:0000256" key="2">
    <source>
        <dbReference type="ARBA" id="ARBA00022603"/>
    </source>
</evidence>
<dbReference type="InterPro" id="IPR052024">
    <property type="entry name" value="Methanogen_methyltrans"/>
</dbReference>
<keyword evidence="2" id="KW-0489">Methyltransferase</keyword>
<sequence length="346" mass="38617">MDSKERVLRNIRGKEVDRPPAFSGMGNIISEGIEKFDYAFPEIFLDAEKMANVASTSPILFGYESVNLPIDQTMVAEAFGAEVDYHKQKEKNEIRYPTVKEKAVSNLEGFTSIESPPFEKAGRMPIVIEAIELLRGKVDESTPIGAWLMGPFASAGQLGDRKELLRATLKNSDAVHSILDEVTKLQIEYARKMEEAGADFLCLREPGASQDILMPSQFEKFAKPYLTKILDSIDAPKILHICGLTNDIIKMMWECNPDALSVEEKNNLVENRRELGDKPVLYGAVSPVETLLKGTSEKIKKRVEKCFEAGVDVPMPGDDVWPSTPKENMEMLVKATQSSSSRQREL</sequence>
<dbReference type="GO" id="GO:0006730">
    <property type="term" value="P:one-carbon metabolic process"/>
    <property type="evidence" value="ECO:0007669"/>
    <property type="project" value="InterPro"/>
</dbReference>
<dbReference type="NCBIfam" id="TIGR01463">
    <property type="entry name" value="mtaA_cmuA"/>
    <property type="match status" value="1"/>
</dbReference>
<gene>
    <name evidence="8" type="ORF">AKJ52_02910</name>
</gene>
<evidence type="ECO:0000256" key="5">
    <source>
        <dbReference type="ARBA" id="ARBA00022833"/>
    </source>
</evidence>
<evidence type="ECO:0000256" key="1">
    <source>
        <dbReference type="ARBA" id="ARBA00001947"/>
    </source>
</evidence>
<dbReference type="GO" id="GO:0032259">
    <property type="term" value="P:methylation"/>
    <property type="evidence" value="ECO:0007669"/>
    <property type="project" value="UniProtKB-KW"/>
</dbReference>
<dbReference type="InterPro" id="IPR006360">
    <property type="entry name" value="Mtase_MtaA_CmuA"/>
</dbReference>
<keyword evidence="9" id="KW-1185">Reference proteome</keyword>
<evidence type="ECO:0000256" key="3">
    <source>
        <dbReference type="ARBA" id="ARBA00022679"/>
    </source>
</evidence>
<evidence type="ECO:0000259" key="7">
    <source>
        <dbReference type="Pfam" id="PF01208"/>
    </source>
</evidence>
<dbReference type="AlphaFoldDB" id="A0A133VHF4"/>
<accession>A0A133VHF4</accession>
<dbReference type="InterPro" id="IPR000257">
    <property type="entry name" value="Uroporphyrinogen_deCOase"/>
</dbReference>
<dbReference type="PANTHER" id="PTHR47099">
    <property type="entry name" value="METHYLCOBAMIDE:COM METHYLTRANSFERASE MTBA"/>
    <property type="match status" value="1"/>
</dbReference>
<keyword evidence="5" id="KW-0862">Zinc</keyword>
<dbReference type="NCBIfam" id="NF004889">
    <property type="entry name" value="PRK06252.1"/>
    <property type="match status" value="1"/>
</dbReference>
<dbReference type="PANTHER" id="PTHR47099:SF1">
    <property type="entry name" value="METHYLCOBAMIDE:COM METHYLTRANSFERASE MTBA"/>
    <property type="match status" value="1"/>
</dbReference>
<evidence type="ECO:0000256" key="6">
    <source>
        <dbReference type="ARBA" id="ARBA00022994"/>
    </source>
</evidence>
<feature type="domain" description="Uroporphyrinogen decarboxylase (URO-D)" evidence="7">
    <location>
        <begin position="3"/>
        <end position="337"/>
    </location>
</feature>
<organism evidence="8 9">
    <name type="scientific">candidate division MSBL1 archaeon SCGC-AAA382C18</name>
    <dbReference type="NCBI Taxonomy" id="1698281"/>
    <lineage>
        <taxon>Archaea</taxon>
        <taxon>Methanobacteriati</taxon>
        <taxon>Methanobacteriota</taxon>
        <taxon>candidate division MSBL1</taxon>
    </lineage>
</organism>
<evidence type="ECO:0000313" key="9">
    <source>
        <dbReference type="Proteomes" id="UP000070404"/>
    </source>
</evidence>
<dbReference type="GO" id="GO:0006779">
    <property type="term" value="P:porphyrin-containing compound biosynthetic process"/>
    <property type="evidence" value="ECO:0007669"/>
    <property type="project" value="InterPro"/>
</dbReference>
<keyword evidence="6" id="KW-0484">Methanogenesis</keyword>
<dbReference type="GO" id="GO:0008168">
    <property type="term" value="F:methyltransferase activity"/>
    <property type="evidence" value="ECO:0007669"/>
    <property type="project" value="UniProtKB-KW"/>
</dbReference>
<dbReference type="Pfam" id="PF01208">
    <property type="entry name" value="URO-D"/>
    <property type="match status" value="1"/>
</dbReference>
<dbReference type="GO" id="GO:0015948">
    <property type="term" value="P:methanogenesis"/>
    <property type="evidence" value="ECO:0007669"/>
    <property type="project" value="UniProtKB-KW"/>
</dbReference>
<comment type="cofactor">
    <cofactor evidence="1">
        <name>Zn(2+)</name>
        <dbReference type="ChEBI" id="CHEBI:29105"/>
    </cofactor>
</comment>
<evidence type="ECO:0000313" key="8">
    <source>
        <dbReference type="EMBL" id="KXB05868.1"/>
    </source>
</evidence>